<comment type="caution">
    <text evidence="9">The sequence shown here is derived from an EMBL/GenBank/DDBJ whole genome shotgun (WGS) entry which is preliminary data.</text>
</comment>
<dbReference type="PANTHER" id="PTHR33908:SF11">
    <property type="entry name" value="MEMBRANE PROTEIN"/>
    <property type="match status" value="1"/>
</dbReference>
<feature type="transmembrane region" description="Helical" evidence="8">
    <location>
        <begin position="179"/>
        <end position="208"/>
    </location>
</feature>
<keyword evidence="5 8" id="KW-0812">Transmembrane</keyword>
<dbReference type="GO" id="GO:0009103">
    <property type="term" value="P:lipopolysaccharide biosynthetic process"/>
    <property type="evidence" value="ECO:0007669"/>
    <property type="project" value="UniProtKB-ARBA"/>
</dbReference>
<protein>
    <recommendedName>
        <fullName evidence="11">Glycosyltransferase RgtA/B/C/D-like domain-containing protein</fullName>
    </recommendedName>
</protein>
<feature type="transmembrane region" description="Helical" evidence="8">
    <location>
        <begin position="138"/>
        <end position="159"/>
    </location>
</feature>
<dbReference type="PANTHER" id="PTHR33908">
    <property type="entry name" value="MANNOSYLTRANSFERASE YKCB-RELATED"/>
    <property type="match status" value="1"/>
</dbReference>
<dbReference type="Proteomes" id="UP000178558">
    <property type="component" value="Unassembled WGS sequence"/>
</dbReference>
<feature type="transmembrane region" description="Helical" evidence="8">
    <location>
        <begin position="341"/>
        <end position="363"/>
    </location>
</feature>
<gene>
    <name evidence="9" type="ORF">A3B50_03725</name>
</gene>
<evidence type="ECO:0000256" key="6">
    <source>
        <dbReference type="ARBA" id="ARBA00022989"/>
    </source>
</evidence>
<dbReference type="AlphaFoldDB" id="A0A1F7J2M7"/>
<keyword evidence="7 8" id="KW-0472">Membrane</keyword>
<evidence type="ECO:0000256" key="2">
    <source>
        <dbReference type="ARBA" id="ARBA00022475"/>
    </source>
</evidence>
<dbReference type="InterPro" id="IPR050297">
    <property type="entry name" value="LipidA_mod_glycosyltrf_83"/>
</dbReference>
<feature type="transmembrane region" description="Helical" evidence="8">
    <location>
        <begin position="370"/>
        <end position="388"/>
    </location>
</feature>
<evidence type="ECO:0000256" key="8">
    <source>
        <dbReference type="SAM" id="Phobius"/>
    </source>
</evidence>
<evidence type="ECO:0000256" key="3">
    <source>
        <dbReference type="ARBA" id="ARBA00022676"/>
    </source>
</evidence>
<keyword evidence="2" id="KW-1003">Cell membrane</keyword>
<feature type="transmembrane region" description="Helical" evidence="8">
    <location>
        <begin position="290"/>
        <end position="311"/>
    </location>
</feature>
<feature type="transmembrane region" description="Helical" evidence="8">
    <location>
        <begin position="40"/>
        <end position="58"/>
    </location>
</feature>
<evidence type="ECO:0000256" key="5">
    <source>
        <dbReference type="ARBA" id="ARBA00022692"/>
    </source>
</evidence>
<name>A0A1F7J2M7_9BACT</name>
<feature type="transmembrane region" description="Helical" evidence="8">
    <location>
        <begin position="9"/>
        <end position="28"/>
    </location>
</feature>
<dbReference type="Pfam" id="PF06728">
    <property type="entry name" value="PIG-U"/>
    <property type="match status" value="1"/>
</dbReference>
<dbReference type="GO" id="GO:0005886">
    <property type="term" value="C:plasma membrane"/>
    <property type="evidence" value="ECO:0007669"/>
    <property type="project" value="UniProtKB-SubCell"/>
</dbReference>
<sequence>MQFIKRDRVLLLFIILIAVFFRFTGVNWDQGHHLHPDERFLTLVGTAMKIPGSLFDYLNPAKSSMNPANIGYPFFVYGLFPLTLTKLLAAFFNMDTYESFTILGRMLSGFIDVIGILALYGIVAHLEKEYHLSKKLKFFTVFLYAIAVLPIQLSHFLAVDTFLNAFLLLSFYAVLKKKTWVSSLFFGLAAASKITAVFFLPVLLFVLFQNSHSKRKLLQNFAVFGITSFIVLHLANPYMFISGNLLDPRPSTSFIGSLTQLKGFENSQALYPPSVQWIHKTPVLYSGFNLLIFGLGLPYGILAVFGLFLLLKKRSHTMLFLLAVWSLAMFFYQSVQFAKNMRYLLFIYPYLALLAAYCFLLLSKNKHIRLVILISVLIWPLAFLSIYFHPHTRVDASYWISEHVPSGSRILTEHWDDPLPLSVSSSKPKTVIITELSVFDPDNAQKWEKMSELLKKGDYYILSSNRGWGSIPTVPERYPHMKVFYEKLLSDQTDYKLLKTFTSYPSFKYLGLPFEFPDHMADESFTVYDHPVVMIFKHIK</sequence>
<feature type="transmembrane region" description="Helical" evidence="8">
    <location>
        <begin position="70"/>
        <end position="94"/>
    </location>
</feature>
<evidence type="ECO:0000256" key="7">
    <source>
        <dbReference type="ARBA" id="ARBA00023136"/>
    </source>
</evidence>
<reference evidence="9 10" key="1">
    <citation type="journal article" date="2016" name="Nat. Commun.">
        <title>Thousands of microbial genomes shed light on interconnected biogeochemical processes in an aquifer system.</title>
        <authorList>
            <person name="Anantharaman K."/>
            <person name="Brown C.T."/>
            <person name="Hug L.A."/>
            <person name="Sharon I."/>
            <person name="Castelle C.J."/>
            <person name="Probst A.J."/>
            <person name="Thomas B.C."/>
            <person name="Singh A."/>
            <person name="Wilkins M.J."/>
            <person name="Karaoz U."/>
            <person name="Brodie E.L."/>
            <person name="Williams K.H."/>
            <person name="Hubbard S.S."/>
            <person name="Banfield J.F."/>
        </authorList>
    </citation>
    <scope>NUCLEOTIDE SEQUENCE [LARGE SCALE GENOMIC DNA]</scope>
</reference>
<evidence type="ECO:0000313" key="9">
    <source>
        <dbReference type="EMBL" id="OGK49868.1"/>
    </source>
</evidence>
<keyword evidence="4" id="KW-0808">Transferase</keyword>
<feature type="transmembrane region" description="Helical" evidence="8">
    <location>
        <begin position="106"/>
        <end position="126"/>
    </location>
</feature>
<evidence type="ECO:0000256" key="4">
    <source>
        <dbReference type="ARBA" id="ARBA00022679"/>
    </source>
</evidence>
<evidence type="ECO:0000313" key="10">
    <source>
        <dbReference type="Proteomes" id="UP000178558"/>
    </source>
</evidence>
<accession>A0A1F7J2M7</accession>
<keyword evidence="3" id="KW-0328">Glycosyltransferase</keyword>
<feature type="transmembrane region" description="Helical" evidence="8">
    <location>
        <begin position="220"/>
        <end position="241"/>
    </location>
</feature>
<feature type="transmembrane region" description="Helical" evidence="8">
    <location>
        <begin position="318"/>
        <end position="335"/>
    </location>
</feature>
<proteinExistence type="predicted"/>
<dbReference type="GO" id="GO:0016763">
    <property type="term" value="F:pentosyltransferase activity"/>
    <property type="evidence" value="ECO:0007669"/>
    <property type="project" value="TreeGrafter"/>
</dbReference>
<dbReference type="EMBL" id="MGAQ01000024">
    <property type="protein sequence ID" value="OGK49868.1"/>
    <property type="molecule type" value="Genomic_DNA"/>
</dbReference>
<organism evidence="9 10">
    <name type="scientific">Candidatus Roizmanbacteria bacterium RIFCSPLOWO2_01_FULL_40_42</name>
    <dbReference type="NCBI Taxonomy" id="1802066"/>
    <lineage>
        <taxon>Bacteria</taxon>
        <taxon>Candidatus Roizmaniibacteriota</taxon>
    </lineage>
</organism>
<evidence type="ECO:0008006" key="11">
    <source>
        <dbReference type="Google" id="ProtNLM"/>
    </source>
</evidence>
<comment type="subcellular location">
    <subcellularLocation>
        <location evidence="1">Cell membrane</location>
        <topology evidence="1">Multi-pass membrane protein</topology>
    </subcellularLocation>
</comment>
<keyword evidence="6 8" id="KW-1133">Transmembrane helix</keyword>
<evidence type="ECO:0000256" key="1">
    <source>
        <dbReference type="ARBA" id="ARBA00004651"/>
    </source>
</evidence>